<name>A0ABU5EZH7_9BACT</name>
<comment type="caution">
    <text evidence="3">The sequence shown here is derived from an EMBL/GenBank/DDBJ whole genome shotgun (WGS) entry which is preliminary data.</text>
</comment>
<dbReference type="Pfam" id="PF02594">
    <property type="entry name" value="DUF167"/>
    <property type="match status" value="1"/>
</dbReference>
<dbReference type="EMBL" id="JAXBLV010000181">
    <property type="protein sequence ID" value="MDY3560634.1"/>
    <property type="molecule type" value="Genomic_DNA"/>
</dbReference>
<evidence type="ECO:0000313" key="4">
    <source>
        <dbReference type="Proteomes" id="UP001272242"/>
    </source>
</evidence>
<dbReference type="PANTHER" id="PTHR13420">
    <property type="entry name" value="UPF0235 PROTEIN C15ORF40"/>
    <property type="match status" value="1"/>
</dbReference>
<accession>A0ABU5EZH7</accession>
<dbReference type="Proteomes" id="UP001272242">
    <property type="component" value="Unassembled WGS sequence"/>
</dbReference>
<sequence>MAAAVTAHAEGATLAVRVQPKAKKNAVLGERAGALRVSVTAPPEDGRANDAVLALLRDHFKLQRSQLVLLSGQTNRNKVILVRGVTPQQLADLIPALDEGD</sequence>
<dbReference type="InterPro" id="IPR003746">
    <property type="entry name" value="DUF167"/>
</dbReference>
<dbReference type="NCBIfam" id="TIGR00251">
    <property type="entry name" value="DUF167 family protein"/>
    <property type="match status" value="1"/>
</dbReference>
<evidence type="ECO:0000313" key="3">
    <source>
        <dbReference type="EMBL" id="MDY3560634.1"/>
    </source>
</evidence>
<reference evidence="4" key="1">
    <citation type="journal article" date="2023" name="Mar. Drugs">
        <title>Gemmata algarum, a Novel Planctomycete Isolated from an Algal Mat, Displays Antimicrobial Activity.</title>
        <authorList>
            <person name="Kumar G."/>
            <person name="Kallscheuer N."/>
            <person name="Kashif M."/>
            <person name="Ahamad S."/>
            <person name="Jagadeeshwari U."/>
            <person name="Pannikurungottu S."/>
            <person name="Haufschild T."/>
            <person name="Kabuu M."/>
            <person name="Sasikala C."/>
            <person name="Jogler C."/>
            <person name="Ramana C."/>
        </authorList>
    </citation>
    <scope>NUCLEOTIDE SEQUENCE [LARGE SCALE GENOMIC DNA]</scope>
    <source>
        <strain evidence="4">JC673</strain>
    </source>
</reference>
<evidence type="ECO:0000256" key="1">
    <source>
        <dbReference type="ARBA" id="ARBA00010364"/>
    </source>
</evidence>
<dbReference type="PANTHER" id="PTHR13420:SF7">
    <property type="entry name" value="UPF0235 PROTEIN C15ORF40"/>
    <property type="match status" value="1"/>
</dbReference>
<dbReference type="Gene3D" id="3.30.1200.10">
    <property type="entry name" value="YggU-like"/>
    <property type="match status" value="1"/>
</dbReference>
<dbReference type="RefSeq" id="WP_320687177.1">
    <property type="nucleotide sequence ID" value="NZ_JAXBLV010000181.1"/>
</dbReference>
<dbReference type="SUPFAM" id="SSF69786">
    <property type="entry name" value="YggU-like"/>
    <property type="match status" value="1"/>
</dbReference>
<protein>
    <recommendedName>
        <fullName evidence="2">UPF0235 protein R5W23_001880</fullName>
    </recommendedName>
</protein>
<keyword evidence="4" id="KW-1185">Reference proteome</keyword>
<gene>
    <name evidence="3" type="ORF">R5W23_001880</name>
</gene>
<organism evidence="3 4">
    <name type="scientific">Gemmata algarum</name>
    <dbReference type="NCBI Taxonomy" id="2975278"/>
    <lineage>
        <taxon>Bacteria</taxon>
        <taxon>Pseudomonadati</taxon>
        <taxon>Planctomycetota</taxon>
        <taxon>Planctomycetia</taxon>
        <taxon>Gemmatales</taxon>
        <taxon>Gemmataceae</taxon>
        <taxon>Gemmata</taxon>
    </lineage>
</organism>
<proteinExistence type="inferred from homology"/>
<evidence type="ECO:0000256" key="2">
    <source>
        <dbReference type="HAMAP-Rule" id="MF_00634"/>
    </source>
</evidence>
<dbReference type="InterPro" id="IPR036591">
    <property type="entry name" value="YggU-like_sf"/>
</dbReference>
<dbReference type="SMART" id="SM01152">
    <property type="entry name" value="DUF167"/>
    <property type="match status" value="1"/>
</dbReference>
<dbReference type="HAMAP" id="MF_00634">
    <property type="entry name" value="UPF0235"/>
    <property type="match status" value="1"/>
</dbReference>
<comment type="similarity">
    <text evidence="1 2">Belongs to the UPF0235 family.</text>
</comment>